<evidence type="ECO:0000256" key="4">
    <source>
        <dbReference type="ARBA" id="ARBA00022989"/>
    </source>
</evidence>
<proteinExistence type="predicted"/>
<comment type="caution">
    <text evidence="7">The sequence shown here is derived from an EMBL/GenBank/DDBJ whole genome shotgun (WGS) entry which is preliminary data.</text>
</comment>
<dbReference type="Proteomes" id="UP000805841">
    <property type="component" value="Unassembled WGS sequence"/>
</dbReference>
<dbReference type="CDD" id="cd06580">
    <property type="entry name" value="TM_PBP1_transp_TpRbsC_like"/>
    <property type="match status" value="1"/>
</dbReference>
<keyword evidence="5 6" id="KW-0472">Membrane</keyword>
<name>A0ABR7Z2H0_9PSED</name>
<organism evidence="7 8">
    <name type="scientific">Pseudomonas typographi</name>
    <dbReference type="NCBI Taxonomy" id="2715964"/>
    <lineage>
        <taxon>Bacteria</taxon>
        <taxon>Pseudomonadati</taxon>
        <taxon>Pseudomonadota</taxon>
        <taxon>Gammaproteobacteria</taxon>
        <taxon>Pseudomonadales</taxon>
        <taxon>Pseudomonadaceae</taxon>
        <taxon>Pseudomonas</taxon>
    </lineage>
</organism>
<dbReference type="InterPro" id="IPR001851">
    <property type="entry name" value="ABC_transp_permease"/>
</dbReference>
<feature type="transmembrane region" description="Helical" evidence="6">
    <location>
        <begin position="64"/>
        <end position="86"/>
    </location>
</feature>
<keyword evidence="4 6" id="KW-1133">Transmembrane helix</keyword>
<dbReference type="RefSeq" id="WP_190421350.1">
    <property type="nucleotide sequence ID" value="NZ_JAAOCA010000015.1"/>
</dbReference>
<feature type="transmembrane region" description="Helical" evidence="6">
    <location>
        <begin position="6"/>
        <end position="28"/>
    </location>
</feature>
<keyword evidence="8" id="KW-1185">Reference proteome</keyword>
<reference evidence="7 8" key="1">
    <citation type="journal article" date="2020" name="Insects">
        <title>Bacteria Belonging to Pseudomonas typographi sp. nov. from the Bark Beetle Ips typographus Have Genomic Potential to Aid in the Host Ecology.</title>
        <authorList>
            <person name="Peral-Aranega E."/>
            <person name="Saati-Santamaria Z."/>
            <person name="Kolarik M."/>
            <person name="Rivas R."/>
            <person name="Garcia-Fraile P."/>
        </authorList>
    </citation>
    <scope>NUCLEOTIDE SEQUENCE [LARGE SCALE GENOMIC DNA]</scope>
    <source>
        <strain evidence="7 8">CA3A</strain>
    </source>
</reference>
<keyword evidence="3 6" id="KW-0812">Transmembrane</keyword>
<sequence length="313" mass="32135">MDINAVTLALFLAGGLRLSVPVLLAALGELVSERAGVFTIGLEGLMLFGAVASAVGLAATGSPIAALALGMLGGLLAACVLALGTVLARANQIVMGIGFNVFALGVTSLVRQLVLVDAPPAGALRSVTMMKLPWLSDIPVLGRALFSQSPVFYFAVLLAVALWLMLRFTRLGLLLRAVGENAAAADAAGQPVLRLRFSAAVFTGLLAGLGGAYLCIVASGGTFIDNMTAGRGYLAIAIAIFARWMPLRALLVAVALGLLEALQFQGQYLGIELPAPLLMATPFAIALVAWIAMGRAGAAPADLGRPFLRGEGR</sequence>
<evidence type="ECO:0000256" key="6">
    <source>
        <dbReference type="SAM" id="Phobius"/>
    </source>
</evidence>
<protein>
    <submittedName>
        <fullName evidence="7">ABC transporter permease</fullName>
    </submittedName>
</protein>
<evidence type="ECO:0000256" key="3">
    <source>
        <dbReference type="ARBA" id="ARBA00022692"/>
    </source>
</evidence>
<feature type="transmembrane region" description="Helical" evidence="6">
    <location>
        <begin position="233"/>
        <end position="259"/>
    </location>
</feature>
<dbReference type="EMBL" id="JAAOCA010000015">
    <property type="protein sequence ID" value="MBD1599696.1"/>
    <property type="molecule type" value="Genomic_DNA"/>
</dbReference>
<feature type="transmembrane region" description="Helical" evidence="6">
    <location>
        <begin position="271"/>
        <end position="293"/>
    </location>
</feature>
<gene>
    <name evidence="7" type="ORF">HAQ05_13400</name>
</gene>
<evidence type="ECO:0000256" key="2">
    <source>
        <dbReference type="ARBA" id="ARBA00022475"/>
    </source>
</evidence>
<evidence type="ECO:0000256" key="5">
    <source>
        <dbReference type="ARBA" id="ARBA00023136"/>
    </source>
</evidence>
<feature type="transmembrane region" description="Helical" evidence="6">
    <location>
        <begin position="145"/>
        <end position="166"/>
    </location>
</feature>
<dbReference type="PANTHER" id="PTHR43370:SF2">
    <property type="entry name" value="ABC TRANSPORTER PERMEASE PROTEIN"/>
    <property type="match status" value="1"/>
</dbReference>
<accession>A0ABR7Z2H0</accession>
<evidence type="ECO:0000313" key="8">
    <source>
        <dbReference type="Proteomes" id="UP000805841"/>
    </source>
</evidence>
<comment type="subcellular location">
    <subcellularLocation>
        <location evidence="1">Cell inner membrane</location>
        <topology evidence="1">Multi-pass membrane protein</topology>
    </subcellularLocation>
</comment>
<keyword evidence="2" id="KW-1003">Cell membrane</keyword>
<feature type="transmembrane region" description="Helical" evidence="6">
    <location>
        <begin position="199"/>
        <end position="221"/>
    </location>
</feature>
<feature type="transmembrane region" description="Helical" evidence="6">
    <location>
        <begin position="93"/>
        <end position="114"/>
    </location>
</feature>
<evidence type="ECO:0000256" key="1">
    <source>
        <dbReference type="ARBA" id="ARBA00004429"/>
    </source>
</evidence>
<feature type="transmembrane region" description="Helical" evidence="6">
    <location>
        <begin position="35"/>
        <end position="58"/>
    </location>
</feature>
<evidence type="ECO:0000313" key="7">
    <source>
        <dbReference type="EMBL" id="MBD1599696.1"/>
    </source>
</evidence>
<dbReference type="PANTHER" id="PTHR43370">
    <property type="entry name" value="SUGAR ABC TRANSPORTER INTEGRAL MEMBRANE PROTEIN-RELATED"/>
    <property type="match status" value="1"/>
</dbReference>
<dbReference type="Pfam" id="PF02653">
    <property type="entry name" value="BPD_transp_2"/>
    <property type="match status" value="1"/>
</dbReference>